<dbReference type="Proteomes" id="UP001370758">
    <property type="component" value="Unassembled WGS sequence"/>
</dbReference>
<comment type="caution">
    <text evidence="2">The sequence shown here is derived from an EMBL/GenBank/DDBJ whole genome shotgun (WGS) entry which is preliminary data.</text>
</comment>
<dbReference type="EMBL" id="JAVHJL010000012">
    <property type="protein sequence ID" value="KAK6495955.1"/>
    <property type="molecule type" value="Genomic_DNA"/>
</dbReference>
<name>A0AAV9VXZ9_9PEZI</name>
<evidence type="ECO:0000313" key="2">
    <source>
        <dbReference type="EMBL" id="KAK6495955.1"/>
    </source>
</evidence>
<organism evidence="2 3">
    <name type="scientific">Arthrobotrys musiformis</name>
    <dbReference type="NCBI Taxonomy" id="47236"/>
    <lineage>
        <taxon>Eukaryota</taxon>
        <taxon>Fungi</taxon>
        <taxon>Dikarya</taxon>
        <taxon>Ascomycota</taxon>
        <taxon>Pezizomycotina</taxon>
        <taxon>Orbiliomycetes</taxon>
        <taxon>Orbiliales</taxon>
        <taxon>Orbiliaceae</taxon>
        <taxon>Arthrobotrys</taxon>
    </lineage>
</organism>
<dbReference type="AlphaFoldDB" id="A0AAV9VXZ9"/>
<protein>
    <submittedName>
        <fullName evidence="2">Uncharacterized protein</fullName>
    </submittedName>
</protein>
<reference evidence="2 3" key="1">
    <citation type="submission" date="2023-08" db="EMBL/GenBank/DDBJ databases">
        <authorList>
            <person name="Palmer J.M."/>
        </authorList>
    </citation>
    <scope>NUCLEOTIDE SEQUENCE [LARGE SCALE GENOMIC DNA]</scope>
    <source>
        <strain evidence="2 3">TWF481</strain>
    </source>
</reference>
<evidence type="ECO:0000313" key="3">
    <source>
        <dbReference type="Proteomes" id="UP001370758"/>
    </source>
</evidence>
<sequence length="57" mass="5916">MDKASQGATSVGPTRADEVETVAVTEPDIEGDASPTATEQVPARVPALTPHSREIPM</sequence>
<proteinExistence type="predicted"/>
<evidence type="ECO:0000256" key="1">
    <source>
        <dbReference type="SAM" id="MobiDB-lite"/>
    </source>
</evidence>
<feature type="region of interest" description="Disordered" evidence="1">
    <location>
        <begin position="1"/>
        <end position="57"/>
    </location>
</feature>
<keyword evidence="3" id="KW-1185">Reference proteome</keyword>
<accession>A0AAV9VXZ9</accession>
<gene>
    <name evidence="2" type="ORF">TWF481_003000</name>
</gene>
<feature type="compositionally biased region" description="Polar residues" evidence="1">
    <location>
        <begin position="1"/>
        <end position="12"/>
    </location>
</feature>